<name>A0ABR2U002_9ROSI</name>
<evidence type="ECO:0000313" key="1">
    <source>
        <dbReference type="EMBL" id="KAK9043036.1"/>
    </source>
</evidence>
<proteinExistence type="predicted"/>
<keyword evidence="2" id="KW-1185">Reference proteome</keyword>
<sequence length="136" mass="15657">MNPSISSSFDCVGEFDCRFASRNDFNHKSAALVRPRPWLAKARKLSNGKVFVFGINNGSDKDLSEIFVIENANKEPVRESKEDGFVFEVNLIGDMKKLVYESFGNFDFVFEYKFIEEYGLWMGGTEIREGEGEEWR</sequence>
<dbReference type="Proteomes" id="UP001396334">
    <property type="component" value="Unassembled WGS sequence"/>
</dbReference>
<reference evidence="1 2" key="1">
    <citation type="journal article" date="2024" name="G3 (Bethesda)">
        <title>Genome assembly of Hibiscus sabdariffa L. provides insights into metabolisms of medicinal natural products.</title>
        <authorList>
            <person name="Kim T."/>
        </authorList>
    </citation>
    <scope>NUCLEOTIDE SEQUENCE [LARGE SCALE GENOMIC DNA]</scope>
    <source>
        <strain evidence="1">TK-2024</strain>
        <tissue evidence="1">Old leaves</tissue>
    </source>
</reference>
<gene>
    <name evidence="1" type="ORF">V6N11_071387</name>
</gene>
<organism evidence="1 2">
    <name type="scientific">Hibiscus sabdariffa</name>
    <name type="common">roselle</name>
    <dbReference type="NCBI Taxonomy" id="183260"/>
    <lineage>
        <taxon>Eukaryota</taxon>
        <taxon>Viridiplantae</taxon>
        <taxon>Streptophyta</taxon>
        <taxon>Embryophyta</taxon>
        <taxon>Tracheophyta</taxon>
        <taxon>Spermatophyta</taxon>
        <taxon>Magnoliopsida</taxon>
        <taxon>eudicotyledons</taxon>
        <taxon>Gunneridae</taxon>
        <taxon>Pentapetalae</taxon>
        <taxon>rosids</taxon>
        <taxon>malvids</taxon>
        <taxon>Malvales</taxon>
        <taxon>Malvaceae</taxon>
        <taxon>Malvoideae</taxon>
        <taxon>Hibiscus</taxon>
    </lineage>
</organism>
<evidence type="ECO:0000313" key="2">
    <source>
        <dbReference type="Proteomes" id="UP001396334"/>
    </source>
</evidence>
<protein>
    <submittedName>
        <fullName evidence="1">Uncharacterized protein</fullName>
    </submittedName>
</protein>
<dbReference type="EMBL" id="JBBPBN010000003">
    <property type="protein sequence ID" value="KAK9043036.1"/>
    <property type="molecule type" value="Genomic_DNA"/>
</dbReference>
<accession>A0ABR2U002</accession>
<comment type="caution">
    <text evidence="1">The sequence shown here is derived from an EMBL/GenBank/DDBJ whole genome shotgun (WGS) entry which is preliminary data.</text>
</comment>